<dbReference type="Gene3D" id="2.60.40.10">
    <property type="entry name" value="Immunoglobulins"/>
    <property type="match status" value="1"/>
</dbReference>
<dbReference type="AlphaFoldDB" id="A0A840CMD0"/>
<evidence type="ECO:0000256" key="1">
    <source>
        <dbReference type="ARBA" id="ARBA00010837"/>
    </source>
</evidence>
<feature type="chain" id="PRO_5032659028" evidence="3">
    <location>
        <begin position="19"/>
        <end position="585"/>
    </location>
</feature>
<accession>A0A840CMD0</accession>
<dbReference type="EMBL" id="JACIEP010000011">
    <property type="protein sequence ID" value="MBB4037150.1"/>
    <property type="molecule type" value="Genomic_DNA"/>
</dbReference>
<keyword evidence="2 3" id="KW-0732">Signal</keyword>
<dbReference type="PROSITE" id="PS51257">
    <property type="entry name" value="PROKAR_LIPOPROTEIN"/>
    <property type="match status" value="1"/>
</dbReference>
<name>A0A840CMD0_9BACT</name>
<dbReference type="CDD" id="cd14745">
    <property type="entry name" value="GH66"/>
    <property type="match status" value="1"/>
</dbReference>
<dbReference type="InterPro" id="IPR017853">
    <property type="entry name" value="GH"/>
</dbReference>
<dbReference type="InterPro" id="IPR025092">
    <property type="entry name" value="Glyco_hydro_66"/>
</dbReference>
<dbReference type="InterPro" id="IPR013783">
    <property type="entry name" value="Ig-like_fold"/>
</dbReference>
<proteinExistence type="inferred from homology"/>
<reference evidence="4 5" key="1">
    <citation type="submission" date="2020-08" db="EMBL/GenBank/DDBJ databases">
        <title>Genomic Encyclopedia of Type Strains, Phase IV (KMG-IV): sequencing the most valuable type-strain genomes for metagenomic binning, comparative biology and taxonomic classification.</title>
        <authorList>
            <person name="Goeker M."/>
        </authorList>
    </citation>
    <scope>NUCLEOTIDE SEQUENCE [LARGE SCALE GENOMIC DNA]</scope>
    <source>
        <strain evidence="4 5">DSM 104969</strain>
    </source>
</reference>
<dbReference type="EC" id="3.2.1.11" evidence="4"/>
<gene>
    <name evidence="4" type="ORF">GGR21_003065</name>
</gene>
<protein>
    <submittedName>
        <fullName evidence="4">Dextranase</fullName>
        <ecNumber evidence="4">3.2.1.11</ecNumber>
    </submittedName>
</protein>
<keyword evidence="5" id="KW-1185">Reference proteome</keyword>
<dbReference type="RefSeq" id="WP_183308011.1">
    <property type="nucleotide sequence ID" value="NZ_JACIEP010000011.1"/>
</dbReference>
<dbReference type="Gene3D" id="3.20.20.80">
    <property type="entry name" value="Glycosidases"/>
    <property type="match status" value="1"/>
</dbReference>
<dbReference type="InterPro" id="IPR013780">
    <property type="entry name" value="Glyco_hydro_b"/>
</dbReference>
<dbReference type="Proteomes" id="UP000555103">
    <property type="component" value="Unassembled WGS sequence"/>
</dbReference>
<dbReference type="Gene3D" id="2.60.40.1180">
    <property type="entry name" value="Golgi alpha-mannosidase II"/>
    <property type="match status" value="1"/>
</dbReference>
<keyword evidence="4" id="KW-0378">Hydrolase</keyword>
<comment type="similarity">
    <text evidence="1">Belongs to the glycosyl hydrolase 66 family.</text>
</comment>
<dbReference type="SUPFAM" id="SSF51445">
    <property type="entry name" value="(Trans)glycosidases"/>
    <property type="match status" value="1"/>
</dbReference>
<organism evidence="4 5">
    <name type="scientific">Dysgonomonas hofstadii</name>
    <dbReference type="NCBI Taxonomy" id="637886"/>
    <lineage>
        <taxon>Bacteria</taxon>
        <taxon>Pseudomonadati</taxon>
        <taxon>Bacteroidota</taxon>
        <taxon>Bacteroidia</taxon>
        <taxon>Bacteroidales</taxon>
        <taxon>Dysgonomonadaceae</taxon>
        <taxon>Dysgonomonas</taxon>
    </lineage>
</organism>
<evidence type="ECO:0000313" key="5">
    <source>
        <dbReference type="Proteomes" id="UP000555103"/>
    </source>
</evidence>
<evidence type="ECO:0000313" key="4">
    <source>
        <dbReference type="EMBL" id="MBB4037150.1"/>
    </source>
</evidence>
<feature type="signal peptide" evidence="3">
    <location>
        <begin position="1"/>
        <end position="18"/>
    </location>
</feature>
<evidence type="ECO:0000256" key="2">
    <source>
        <dbReference type="ARBA" id="ARBA00022729"/>
    </source>
</evidence>
<keyword evidence="4" id="KW-0326">Glycosidase</keyword>
<comment type="caution">
    <text evidence="4">The sequence shown here is derived from an EMBL/GenBank/DDBJ whole genome shotgun (WGS) entry which is preliminary data.</text>
</comment>
<dbReference type="Pfam" id="PF13199">
    <property type="entry name" value="Glyco_hydro_66"/>
    <property type="match status" value="1"/>
</dbReference>
<dbReference type="GO" id="GO:0033904">
    <property type="term" value="F:dextranase activity"/>
    <property type="evidence" value="ECO:0007669"/>
    <property type="project" value="UniProtKB-EC"/>
</dbReference>
<evidence type="ECO:0000256" key="3">
    <source>
        <dbReference type="SAM" id="SignalP"/>
    </source>
</evidence>
<sequence>MKKIYLFIVMSFALLVSSCEDYYDTKNDPVIYGETYFNADLSIDKACYKPGDKVQFTLKEIPSGNAKIRYSYLGQTLSEESLSSTSWSWVAPAGDYRGYMVSIYEVVDGKEKIYQSIAVDVSSDWAKFPRYGFLSSYGKLSETIIQNNINNLNRYHINGIQFYDWMYDHHRPLAGTVDNPAATWLDLMGRTNYLSTVKGYIDAAHSKGMKAMFYNLAFGALSNAASDGVKEEWYIFKDKNHSEKDNHHLDEPFRSSIYLTNPANAEWQDYIAGRHKDVYQVFDFDGYHIDQLGNRGTVYDYSGNEVNLENSYASFIPAMKVASPDKRLVMNAVSQYGQQKSIAKSDVDFLYTEVWDESKSFEQLAQVILDNNTYSENTKQTVLAAYMNYAKSGNKGFINLPGVLLTNAVIFSFGGAHLELGEHYLANEYFPNSNLQMKSAMKESLMYYYDFLVAYQNLLRDGGTFSAINVQSADGKLSFENWPASQGSIAAQGKKFTDRDVIHLINFTNANSMEWRDTNGTQKEPAQVADAAIRITVSKTVSKVWLASPDMNGGVAQNLEFTQTGNEVALTLPSLKYWNMVVLEY</sequence>